<keyword evidence="1" id="KW-0472">Membrane</keyword>
<name>A0A4Z0LVV6_9GAMM</name>
<keyword evidence="1" id="KW-1133">Transmembrane helix</keyword>
<dbReference type="Proteomes" id="UP000298050">
    <property type="component" value="Unassembled WGS sequence"/>
</dbReference>
<dbReference type="EMBL" id="SRLE01000014">
    <property type="protein sequence ID" value="TGD71317.1"/>
    <property type="molecule type" value="Genomic_DNA"/>
</dbReference>
<feature type="transmembrane region" description="Helical" evidence="1">
    <location>
        <begin position="150"/>
        <end position="169"/>
    </location>
</feature>
<sequence length="256" mass="28032">MQTSILRVIALASLGLFLGLFSLTYGMPETVENSARGFVQSQIERELQERYADSAARDVEDAALKIASRLGYEEDELREALATGMADKIAEIIAMMCGYDCEKKKEVSASIAAGYMERIASLGIAQQTLGDIVKGKYLEIVGKLRTDLRIFLGCNAGLFSLLLLASLARREAVAHLFLPGIFLLISTVAASAIYILGQDWFYTILYNDYMGFWYLAYVGAIFGLLMDVFFNRARVTTEIINGILNAIGSAASLAPC</sequence>
<keyword evidence="1" id="KW-0812">Transmembrane</keyword>
<reference evidence="2 3" key="1">
    <citation type="submission" date="2019-04" db="EMBL/GenBank/DDBJ databases">
        <title>Taxonomy of novel Haliea sp. from mangrove soil of West Coast of India.</title>
        <authorList>
            <person name="Verma A."/>
            <person name="Kumar P."/>
            <person name="Krishnamurthi S."/>
        </authorList>
    </citation>
    <scope>NUCLEOTIDE SEQUENCE [LARGE SCALE GENOMIC DNA]</scope>
    <source>
        <strain evidence="2 3">SAOS-164</strain>
    </source>
</reference>
<organism evidence="2 3">
    <name type="scientific">Mangrovimicrobium sediminis</name>
    <dbReference type="NCBI Taxonomy" id="2562682"/>
    <lineage>
        <taxon>Bacteria</taxon>
        <taxon>Pseudomonadati</taxon>
        <taxon>Pseudomonadota</taxon>
        <taxon>Gammaproteobacteria</taxon>
        <taxon>Cellvibrionales</taxon>
        <taxon>Halieaceae</taxon>
        <taxon>Mangrovimicrobium</taxon>
    </lineage>
</organism>
<protein>
    <submittedName>
        <fullName evidence="2">Uncharacterized protein</fullName>
    </submittedName>
</protein>
<dbReference type="RefSeq" id="WP_135446209.1">
    <property type="nucleotide sequence ID" value="NZ_SRLE01000014.1"/>
</dbReference>
<keyword evidence="3" id="KW-1185">Reference proteome</keyword>
<dbReference type="AlphaFoldDB" id="A0A4Z0LVV6"/>
<feature type="transmembrane region" description="Helical" evidence="1">
    <location>
        <begin position="176"/>
        <end position="197"/>
    </location>
</feature>
<accession>A0A4Z0LVV6</accession>
<comment type="caution">
    <text evidence="2">The sequence shown here is derived from an EMBL/GenBank/DDBJ whole genome shotgun (WGS) entry which is preliminary data.</text>
</comment>
<gene>
    <name evidence="2" type="ORF">E4634_18775</name>
</gene>
<proteinExistence type="predicted"/>
<evidence type="ECO:0000313" key="2">
    <source>
        <dbReference type="EMBL" id="TGD71317.1"/>
    </source>
</evidence>
<feature type="transmembrane region" description="Helical" evidence="1">
    <location>
        <begin position="209"/>
        <end position="230"/>
    </location>
</feature>
<evidence type="ECO:0000256" key="1">
    <source>
        <dbReference type="SAM" id="Phobius"/>
    </source>
</evidence>
<dbReference type="OrthoDB" id="8820879at2"/>
<evidence type="ECO:0000313" key="3">
    <source>
        <dbReference type="Proteomes" id="UP000298050"/>
    </source>
</evidence>